<feature type="region of interest" description="Disordered" evidence="2">
    <location>
        <begin position="36"/>
        <end position="75"/>
    </location>
</feature>
<dbReference type="InterPro" id="IPR008421">
    <property type="entry name" value="Borrelia_lipoprotein_PFam54/60"/>
</dbReference>
<accession>A0ABZ0CGC6</accession>
<geneLocation type="plasmid" evidence="3 4">
    <name>lp54</name>
</geneLocation>
<dbReference type="Pfam" id="PF05714">
    <property type="entry name" value="PFam54_60"/>
    <property type="match status" value="1"/>
</dbReference>
<organism evidence="3 4">
    <name type="scientific">Borrelia andersonii</name>
    <name type="common">Borreliella andersonii</name>
    <dbReference type="NCBI Taxonomy" id="42109"/>
    <lineage>
        <taxon>Bacteria</taxon>
        <taxon>Pseudomonadati</taxon>
        <taxon>Spirochaetota</taxon>
        <taxon>Spirochaetia</taxon>
        <taxon>Spirochaetales</taxon>
        <taxon>Borreliaceae</taxon>
        <taxon>Borreliella</taxon>
    </lineage>
</organism>
<reference evidence="3" key="1">
    <citation type="submission" date="2023-07" db="EMBL/GenBank/DDBJ databases">
        <title>Genome sequencing of multiple Borrelia sensu lato isolates.</title>
        <authorList>
            <person name="Mongodin E.F."/>
            <person name="Rudenko N."/>
            <person name="Fraser C.M."/>
            <person name="Schutzer S."/>
            <person name="Luft B."/>
            <person name="Morgan R."/>
            <person name="Chastens S."/>
            <person name="Qiu W."/>
        </authorList>
    </citation>
    <scope>NUCLEOTIDE SEQUENCE [LARGE SCALE GENOMIC DNA]</scope>
    <source>
        <strain evidence="3">21038</strain>
    </source>
</reference>
<feature type="coiled-coil region" evidence="1">
    <location>
        <begin position="187"/>
        <end position="246"/>
    </location>
</feature>
<feature type="compositionally biased region" description="Polar residues" evidence="2">
    <location>
        <begin position="47"/>
        <end position="61"/>
    </location>
</feature>
<evidence type="ECO:0000313" key="4">
    <source>
        <dbReference type="Proteomes" id="UP001305787"/>
    </source>
</evidence>
<keyword evidence="3" id="KW-0614">Plasmid</keyword>
<evidence type="ECO:0000256" key="1">
    <source>
        <dbReference type="SAM" id="Coils"/>
    </source>
</evidence>
<proteinExistence type="predicted"/>
<evidence type="ECO:0000256" key="2">
    <source>
        <dbReference type="SAM" id="MobiDB-lite"/>
    </source>
</evidence>
<keyword evidence="1" id="KW-0175">Coiled coil</keyword>
<gene>
    <name evidence="3" type="ORF">QIA45_04760</name>
</gene>
<dbReference type="RefSeq" id="WP_316255744.1">
    <property type="nucleotide sequence ID" value="NZ_CP132460.1"/>
</dbReference>
<evidence type="ECO:0000313" key="3">
    <source>
        <dbReference type="EMBL" id="WNY66385.1"/>
    </source>
</evidence>
<keyword evidence="4" id="KW-1185">Reference proteome</keyword>
<sequence length="261" mass="30158">MTKINLNKTKLNIITTILTLICISCAPVNKTKPKVNENTKLKKSTNSEKSTNLEKSSQNFEDTPGDFETSYQKSSETTASKLKAISKELEDQKNQHNIQMAKMTKEESSLFDPYIAAHGLSNHHESNLVKRMLYSSLDYKKENIETLKEILKTLICGKSDPKIPARFLHRTAGNIELQLENCLQTINEKLNTQSENSKGDLKELLMQTKYLLQLKERFKKTLNETLEAYRKNTNNMKDNEQILEEHFSKYYQELDTLKPIY</sequence>
<dbReference type="NCBIfam" id="NF033729">
    <property type="entry name" value="borfam54_2"/>
    <property type="match status" value="1"/>
</dbReference>
<dbReference type="EMBL" id="CP132460">
    <property type="protein sequence ID" value="WNY66385.1"/>
    <property type="molecule type" value="Genomic_DNA"/>
</dbReference>
<feature type="coiled-coil region" evidence="1">
    <location>
        <begin position="79"/>
        <end position="106"/>
    </location>
</feature>
<dbReference type="Proteomes" id="UP001305787">
    <property type="component" value="Plasmid lp54"/>
</dbReference>
<protein>
    <submittedName>
        <fullName evidence="3">Complement regulator-acquiring protein</fullName>
    </submittedName>
</protein>
<dbReference type="Gene3D" id="1.10.3160.10">
    <property type="entry name" value="Bbcrasp-1"/>
    <property type="match status" value="1"/>
</dbReference>
<name>A0ABZ0CGC6_BORAD</name>